<comment type="caution">
    <text evidence="1">The sequence shown here is derived from an EMBL/GenBank/DDBJ whole genome shotgun (WGS) entry which is preliminary data.</text>
</comment>
<keyword evidence="2" id="KW-1185">Reference proteome</keyword>
<reference evidence="1" key="1">
    <citation type="submission" date="2020-11" db="EMBL/GenBank/DDBJ databases">
        <title>Whole-genome analyses of Nonomuraea sp. K274.</title>
        <authorList>
            <person name="Veyisoglu A."/>
        </authorList>
    </citation>
    <scope>NUCLEOTIDE SEQUENCE</scope>
    <source>
        <strain evidence="1">K274</strain>
    </source>
</reference>
<gene>
    <name evidence="1" type="ORF">ITP53_20920</name>
</gene>
<evidence type="ECO:0000313" key="1">
    <source>
        <dbReference type="EMBL" id="MBF8188150.1"/>
    </source>
</evidence>
<dbReference type="AlphaFoldDB" id="A0A931EZA5"/>
<proteinExistence type="predicted"/>
<accession>A0A931EZA5</accession>
<evidence type="ECO:0000313" key="2">
    <source>
        <dbReference type="Proteomes" id="UP000605361"/>
    </source>
</evidence>
<protein>
    <submittedName>
        <fullName evidence="1">Uncharacterized protein</fullName>
    </submittedName>
</protein>
<organism evidence="1 2">
    <name type="scientific">Nonomuraea cypriaca</name>
    <dbReference type="NCBI Taxonomy" id="1187855"/>
    <lineage>
        <taxon>Bacteria</taxon>
        <taxon>Bacillati</taxon>
        <taxon>Actinomycetota</taxon>
        <taxon>Actinomycetes</taxon>
        <taxon>Streptosporangiales</taxon>
        <taxon>Streptosporangiaceae</taxon>
        <taxon>Nonomuraea</taxon>
    </lineage>
</organism>
<dbReference type="EMBL" id="JADOGI010000060">
    <property type="protein sequence ID" value="MBF8188150.1"/>
    <property type="molecule type" value="Genomic_DNA"/>
</dbReference>
<dbReference type="Proteomes" id="UP000605361">
    <property type="component" value="Unassembled WGS sequence"/>
</dbReference>
<name>A0A931EZA5_9ACTN</name>
<sequence length="72" mass="7552">MSSLLERIAARRAELAEQAQHLTKQLTDGSTGARSLLMSWLACFWAVVRGVGAGGLALVASGYLPEAPEVPA</sequence>
<dbReference type="RefSeq" id="WP_195897100.1">
    <property type="nucleotide sequence ID" value="NZ_JADOGI010000060.1"/>
</dbReference>